<organism evidence="1 2">
    <name type="scientific">Microbulbifer flavimaris</name>
    <dbReference type="NCBI Taxonomy" id="1781068"/>
    <lineage>
        <taxon>Bacteria</taxon>
        <taxon>Pseudomonadati</taxon>
        <taxon>Pseudomonadota</taxon>
        <taxon>Gammaproteobacteria</taxon>
        <taxon>Cellvibrionales</taxon>
        <taxon>Microbulbiferaceae</taxon>
        <taxon>Microbulbifer</taxon>
    </lineage>
</organism>
<gene>
    <name evidence="1" type="ORF">AWR36_005585</name>
</gene>
<keyword evidence="2" id="KW-1185">Reference proteome</keyword>
<name>A0ABX4HZB2_9GAMM</name>
<sequence>MSGVKQDVPPALVLLGVLGLGPWQLAVGDAATATASARITLHIAPRAELHHSPVGTQTKLCLYRQPEDHYRVEVRDQDGALIQSFSGRRDAHCLPIVPGTGQDAGRDTKGQRTEVMIMAQ</sequence>
<evidence type="ECO:0000313" key="2">
    <source>
        <dbReference type="Proteomes" id="UP000218427"/>
    </source>
</evidence>
<dbReference type="EMBL" id="LRFG02000002">
    <property type="protein sequence ID" value="PCO05490.1"/>
    <property type="molecule type" value="Genomic_DNA"/>
</dbReference>
<accession>A0ABX4HZB2</accession>
<comment type="caution">
    <text evidence="1">The sequence shown here is derived from an EMBL/GenBank/DDBJ whole genome shotgun (WGS) entry which is preliminary data.</text>
</comment>
<reference evidence="1" key="1">
    <citation type="submission" date="2017-08" db="EMBL/GenBank/DDBJ databases">
        <title>Microbulbifer marisrubri sp. nov., a halophilic alphaproteobacterium isolated from marine sediment of the Yellow Sea, China.</title>
        <authorList>
            <person name="Zhang G."/>
            <person name="Xiong Q."/>
        </authorList>
    </citation>
    <scope>NUCLEOTIDE SEQUENCE [LARGE SCALE GENOMIC DNA]</scope>
    <source>
        <strain evidence="1">WRN-8</strain>
    </source>
</reference>
<protein>
    <submittedName>
        <fullName evidence="1">Uncharacterized protein</fullName>
    </submittedName>
</protein>
<dbReference type="RefSeq" id="WP_067082301.1">
    <property type="nucleotide sequence ID" value="NZ_LRFG02000002.1"/>
</dbReference>
<dbReference type="Proteomes" id="UP000218427">
    <property type="component" value="Unassembled WGS sequence"/>
</dbReference>
<evidence type="ECO:0000313" key="1">
    <source>
        <dbReference type="EMBL" id="PCO05490.1"/>
    </source>
</evidence>
<proteinExistence type="predicted"/>